<dbReference type="EMBL" id="JAGFBM010000001">
    <property type="protein sequence ID" value="MBO3083199.1"/>
    <property type="molecule type" value="Genomic_DNA"/>
</dbReference>
<accession>A0ABS3SBS6</accession>
<evidence type="ECO:0000313" key="1">
    <source>
        <dbReference type="EMBL" id="MBO3083199.1"/>
    </source>
</evidence>
<evidence type="ECO:0008006" key="3">
    <source>
        <dbReference type="Google" id="ProtNLM"/>
    </source>
</evidence>
<sequence length="136" mass="14401">MENVDYTSTFITVAPDFAGTTAREPVGATVAASTYALIAASPYALRSSDVIFRVWADRHGVPADSSDEWSSFYATSRACLRSSDLGKRYGWGIHADADGRLALYPVGSPDYDALAAGTAPDGSAVTVKAAMRSSRR</sequence>
<organism evidence="1 2">
    <name type="scientific">Cellulomonas fengjieae</name>
    <dbReference type="NCBI Taxonomy" id="2819978"/>
    <lineage>
        <taxon>Bacteria</taxon>
        <taxon>Bacillati</taxon>
        <taxon>Actinomycetota</taxon>
        <taxon>Actinomycetes</taxon>
        <taxon>Micrococcales</taxon>
        <taxon>Cellulomonadaceae</taxon>
        <taxon>Cellulomonas</taxon>
    </lineage>
</organism>
<dbReference type="InterPro" id="IPR046155">
    <property type="entry name" value="DUF6157"/>
</dbReference>
<gene>
    <name evidence="1" type="ORF">J4035_00975</name>
</gene>
<evidence type="ECO:0000313" key="2">
    <source>
        <dbReference type="Proteomes" id="UP000678317"/>
    </source>
</evidence>
<dbReference type="RefSeq" id="WP_208288197.1">
    <property type="nucleotide sequence ID" value="NZ_CP074404.1"/>
</dbReference>
<reference evidence="1 2" key="1">
    <citation type="submission" date="2021-03" db="EMBL/GenBank/DDBJ databases">
        <title>novel species in genus Cellulomonas.</title>
        <authorList>
            <person name="Zhang G."/>
        </authorList>
    </citation>
    <scope>NUCLEOTIDE SEQUENCE [LARGE SCALE GENOMIC DNA]</scope>
    <source>
        <strain evidence="2">zg-ZUI188</strain>
    </source>
</reference>
<comment type="caution">
    <text evidence="1">The sequence shown here is derived from an EMBL/GenBank/DDBJ whole genome shotgun (WGS) entry which is preliminary data.</text>
</comment>
<dbReference type="Pfam" id="PF19654">
    <property type="entry name" value="DUF6157"/>
    <property type="match status" value="1"/>
</dbReference>
<name>A0ABS3SBS6_9CELL</name>
<proteinExistence type="predicted"/>
<protein>
    <recommendedName>
        <fullName evidence="3">RES domain-containing protein</fullName>
    </recommendedName>
</protein>
<dbReference type="Proteomes" id="UP000678317">
    <property type="component" value="Unassembled WGS sequence"/>
</dbReference>
<keyword evidence="2" id="KW-1185">Reference proteome</keyword>